<organism evidence="3 4">
    <name type="scientific">Comamonas antarctica</name>
    <dbReference type="NCBI Taxonomy" id="2743470"/>
    <lineage>
        <taxon>Bacteria</taxon>
        <taxon>Pseudomonadati</taxon>
        <taxon>Pseudomonadota</taxon>
        <taxon>Betaproteobacteria</taxon>
        <taxon>Burkholderiales</taxon>
        <taxon>Comamonadaceae</taxon>
        <taxon>Comamonas</taxon>
    </lineage>
</organism>
<evidence type="ECO:0000313" key="4">
    <source>
        <dbReference type="Proteomes" id="UP000509579"/>
    </source>
</evidence>
<evidence type="ECO:0000256" key="2">
    <source>
        <dbReference type="SAM" id="Phobius"/>
    </source>
</evidence>
<keyword evidence="2" id="KW-1133">Transmembrane helix</keyword>
<name>A0A6N1WYV5_9BURK</name>
<dbReference type="Gene3D" id="3.40.50.300">
    <property type="entry name" value="P-loop containing nucleotide triphosphate hydrolases"/>
    <property type="match status" value="1"/>
</dbReference>
<dbReference type="SUPFAM" id="SSF52540">
    <property type="entry name" value="P-loop containing nucleoside triphosphate hydrolases"/>
    <property type="match status" value="1"/>
</dbReference>
<evidence type="ECO:0000313" key="3">
    <source>
        <dbReference type="EMBL" id="QKV52271.1"/>
    </source>
</evidence>
<evidence type="ECO:0000256" key="1">
    <source>
        <dbReference type="SAM" id="MobiDB-lite"/>
    </source>
</evidence>
<dbReference type="KEGG" id="aant:HUK68_04780"/>
<feature type="transmembrane region" description="Helical" evidence="2">
    <location>
        <begin position="147"/>
        <end position="165"/>
    </location>
</feature>
<proteinExistence type="predicted"/>
<dbReference type="CDD" id="cd00267">
    <property type="entry name" value="ABC_ATPase"/>
    <property type="match status" value="1"/>
</dbReference>
<reference evidence="3 4" key="1">
    <citation type="submission" date="2020-06" db="EMBL/GenBank/DDBJ databases">
        <title>Acidovorax antarctica sp. nov., isolated from Corinth ice sheet soil, Antarctic Fields Peninsula.</title>
        <authorList>
            <person name="Xu Q."/>
            <person name="Peng F."/>
        </authorList>
    </citation>
    <scope>NUCLEOTIDE SEQUENCE [LARGE SCALE GENOMIC DNA]</scope>
    <source>
        <strain evidence="3 4">16-35-5</strain>
    </source>
</reference>
<feature type="transmembrane region" description="Helical" evidence="2">
    <location>
        <begin position="223"/>
        <end position="245"/>
    </location>
</feature>
<keyword evidence="2" id="KW-0812">Transmembrane</keyword>
<feature type="transmembrane region" description="Helical" evidence="2">
    <location>
        <begin position="49"/>
        <end position="69"/>
    </location>
</feature>
<sequence length="468" mass="50807">MLFRDKHLLCALGLTLAQQLLLAFSTYCIAKAGTALAQGHIGRVLRDISLFFSLALAAYVTSSMAAFAATRAADHIWKEYANATLSSATASLQYASQSNRRSMAPWLGGEALPTIGHACNLSVELLSASLNIVFTLAVFLFAVGWQIASAMAAALVLSFALVMVLRRRIESTAGEMQQRRQRMLVGIEPAWDRAMFGTPAMRASGFCTLEAKMQRYFGALNRYVLLEQVVACSPIIISTLALIALLQFTDLFTASIAGALVALLPRSLQVFGNVHSLSASLSQLLLVRARLRNLAGFCAGLDRFRMHELPLQAISVEGVERTWAPAELLEALGRKGLTRGRFTVTGANGAGKSSFLKAIKEVAADALLLNPETSFLEADSSLSTGQRRVKEIENALSMAPTLLMLDEWDANLDGDNCRKIDQLLDEASRKMVVIEVRHLRPEEHSSTTSILRPGRAGGLSRNDRRGVP</sequence>
<dbReference type="RefSeq" id="WP_175503152.1">
    <property type="nucleotide sequence ID" value="NZ_CP054840.1"/>
</dbReference>
<dbReference type="EMBL" id="CP054840">
    <property type="protein sequence ID" value="QKV52271.1"/>
    <property type="molecule type" value="Genomic_DNA"/>
</dbReference>
<dbReference type="Proteomes" id="UP000509579">
    <property type="component" value="Chromosome"/>
</dbReference>
<protein>
    <submittedName>
        <fullName evidence="3">Uncharacterized protein</fullName>
    </submittedName>
</protein>
<dbReference type="AlphaFoldDB" id="A0A6N1WYV5"/>
<keyword evidence="2" id="KW-0472">Membrane</keyword>
<feature type="region of interest" description="Disordered" evidence="1">
    <location>
        <begin position="443"/>
        <end position="468"/>
    </location>
</feature>
<accession>A0A6N1WYV5</accession>
<keyword evidence="4" id="KW-1185">Reference proteome</keyword>
<gene>
    <name evidence="3" type="ORF">HUK68_04780</name>
</gene>
<dbReference type="InterPro" id="IPR027417">
    <property type="entry name" value="P-loop_NTPase"/>
</dbReference>